<dbReference type="EMBL" id="JBHSBI010000065">
    <property type="protein sequence ID" value="MFC4016266.1"/>
    <property type="molecule type" value="Genomic_DNA"/>
</dbReference>
<protein>
    <submittedName>
        <fullName evidence="5">Helix-turn-helix domain-containing protein</fullName>
    </submittedName>
</protein>
<dbReference type="InterPro" id="IPR046532">
    <property type="entry name" value="DUF6597"/>
</dbReference>
<dbReference type="RefSeq" id="WP_379536057.1">
    <property type="nucleotide sequence ID" value="NZ_JBHSBI010000065.1"/>
</dbReference>
<keyword evidence="2" id="KW-0238">DNA-binding</keyword>
<accession>A0ABV8GRD1</accession>
<keyword evidence="6" id="KW-1185">Reference proteome</keyword>
<dbReference type="InterPro" id="IPR050204">
    <property type="entry name" value="AraC_XylS_family_regulators"/>
</dbReference>
<dbReference type="PANTHER" id="PTHR46796">
    <property type="entry name" value="HTH-TYPE TRANSCRIPTIONAL ACTIVATOR RHAS-RELATED"/>
    <property type="match status" value="1"/>
</dbReference>
<name>A0ABV8GRD1_9ACTN</name>
<sequence length="331" mass="35521">MYAELPPDPDLAARITCVWHQVSEADTTQLVVPDACVDLIWGPDGVFVAGPDTGPMPAAMSVGDVFVGIRFKAGATGDVFGVPLPELRDQRVSLSDLPGPVRSVVRHAPAPGTAAPPAAYAMPGGLPDPVLDAERRDPALSTAPRELVFSAERRDQARLAAWRDPEGLHDLDAVAAGWWDGRLELEALAAGRWGPDLEALDAGHLDLAGRLDVLRSAVRGLLSRSPAPDRVAPAIATALRTGRTVSEVAWDLGFSERQLHRRSLASFGYSPKTLQRIVRFQRALRIARTGVRLAEVAADAGYTDQAHLAHDVRRLSGMPMSRLLSPVRMSS</sequence>
<dbReference type="Pfam" id="PF12833">
    <property type="entry name" value="HTH_18"/>
    <property type="match status" value="1"/>
</dbReference>
<dbReference type="Proteomes" id="UP001595851">
    <property type="component" value="Unassembled WGS sequence"/>
</dbReference>
<proteinExistence type="predicted"/>
<dbReference type="Gene3D" id="1.10.10.60">
    <property type="entry name" value="Homeodomain-like"/>
    <property type="match status" value="1"/>
</dbReference>
<keyword evidence="1" id="KW-0805">Transcription regulation</keyword>
<evidence type="ECO:0000259" key="4">
    <source>
        <dbReference type="PROSITE" id="PS01124"/>
    </source>
</evidence>
<dbReference type="PROSITE" id="PS01124">
    <property type="entry name" value="HTH_ARAC_FAMILY_2"/>
    <property type="match status" value="1"/>
</dbReference>
<evidence type="ECO:0000313" key="5">
    <source>
        <dbReference type="EMBL" id="MFC4016266.1"/>
    </source>
</evidence>
<gene>
    <name evidence="5" type="ORF">ACFOY2_54290</name>
</gene>
<dbReference type="PANTHER" id="PTHR46796:SF15">
    <property type="entry name" value="BLL1074 PROTEIN"/>
    <property type="match status" value="1"/>
</dbReference>
<dbReference type="SMART" id="SM00342">
    <property type="entry name" value="HTH_ARAC"/>
    <property type="match status" value="1"/>
</dbReference>
<feature type="domain" description="HTH araC/xylS-type" evidence="4">
    <location>
        <begin position="229"/>
        <end position="326"/>
    </location>
</feature>
<keyword evidence="3" id="KW-0804">Transcription</keyword>
<evidence type="ECO:0000256" key="2">
    <source>
        <dbReference type="ARBA" id="ARBA00023125"/>
    </source>
</evidence>
<evidence type="ECO:0000313" key="6">
    <source>
        <dbReference type="Proteomes" id="UP001595851"/>
    </source>
</evidence>
<comment type="caution">
    <text evidence="5">The sequence shown here is derived from an EMBL/GenBank/DDBJ whole genome shotgun (WGS) entry which is preliminary data.</text>
</comment>
<dbReference type="InterPro" id="IPR018060">
    <property type="entry name" value="HTH_AraC"/>
</dbReference>
<evidence type="ECO:0000256" key="1">
    <source>
        <dbReference type="ARBA" id="ARBA00023015"/>
    </source>
</evidence>
<organism evidence="5 6">
    <name type="scientific">Nonomuraea purpurea</name>
    <dbReference type="NCBI Taxonomy" id="1849276"/>
    <lineage>
        <taxon>Bacteria</taxon>
        <taxon>Bacillati</taxon>
        <taxon>Actinomycetota</taxon>
        <taxon>Actinomycetes</taxon>
        <taxon>Streptosporangiales</taxon>
        <taxon>Streptosporangiaceae</taxon>
        <taxon>Nonomuraea</taxon>
    </lineage>
</organism>
<reference evidence="6" key="1">
    <citation type="journal article" date="2019" name="Int. J. Syst. Evol. Microbiol.">
        <title>The Global Catalogue of Microorganisms (GCM) 10K type strain sequencing project: providing services to taxonomists for standard genome sequencing and annotation.</title>
        <authorList>
            <consortium name="The Broad Institute Genomics Platform"/>
            <consortium name="The Broad Institute Genome Sequencing Center for Infectious Disease"/>
            <person name="Wu L."/>
            <person name="Ma J."/>
        </authorList>
    </citation>
    <scope>NUCLEOTIDE SEQUENCE [LARGE SCALE GENOMIC DNA]</scope>
    <source>
        <strain evidence="6">TBRC 1276</strain>
    </source>
</reference>
<evidence type="ECO:0000256" key="3">
    <source>
        <dbReference type="ARBA" id="ARBA00023163"/>
    </source>
</evidence>
<dbReference type="Pfam" id="PF20240">
    <property type="entry name" value="DUF6597"/>
    <property type="match status" value="1"/>
</dbReference>